<evidence type="ECO:0000259" key="1">
    <source>
        <dbReference type="Pfam" id="PF02464"/>
    </source>
</evidence>
<accession>A0A2N4U6N5</accession>
<dbReference type="SUPFAM" id="SSF142433">
    <property type="entry name" value="CinA-like"/>
    <property type="match status" value="1"/>
</dbReference>
<reference evidence="2 3" key="1">
    <citation type="submission" date="2017-10" db="EMBL/GenBank/DDBJ databases">
        <title>Two draft genome sequences of Pusillimonas sp. strains isolated from a nitrate- and radionuclide-contaminated groundwater in Russia.</title>
        <authorList>
            <person name="Grouzdev D.S."/>
            <person name="Tourova T.P."/>
            <person name="Goeva M.A."/>
            <person name="Babich T.L."/>
            <person name="Sokolova D.S."/>
            <person name="Abdullin R."/>
            <person name="Poltaraus A.B."/>
            <person name="Toshchakov S.V."/>
            <person name="Nazina T.N."/>
        </authorList>
    </citation>
    <scope>NUCLEOTIDE SEQUENCE [LARGE SCALE GENOMIC DNA]</scope>
    <source>
        <strain evidence="2 3">JR1/69-3-13</strain>
    </source>
</reference>
<dbReference type="Pfam" id="PF02464">
    <property type="entry name" value="CinA"/>
    <property type="match status" value="1"/>
</dbReference>
<feature type="domain" description="CinA C-terminal" evidence="1">
    <location>
        <begin position="5"/>
        <end position="153"/>
    </location>
</feature>
<gene>
    <name evidence="2" type="ORF">CR159_06690</name>
</gene>
<dbReference type="AlphaFoldDB" id="A0A2N4U6N5"/>
<comment type="caution">
    <text evidence="2">The sequence shown here is derived from an EMBL/GenBank/DDBJ whole genome shotgun (WGS) entry which is preliminary data.</text>
</comment>
<dbReference type="EMBL" id="PDNW01000004">
    <property type="protein sequence ID" value="PLC50684.1"/>
    <property type="molecule type" value="Genomic_DNA"/>
</dbReference>
<evidence type="ECO:0000313" key="3">
    <source>
        <dbReference type="Proteomes" id="UP000234190"/>
    </source>
</evidence>
<keyword evidence="3" id="KW-1185">Reference proteome</keyword>
<organism evidence="2 3">
    <name type="scientific">Pollutimonas subterranea</name>
    <dbReference type="NCBI Taxonomy" id="2045210"/>
    <lineage>
        <taxon>Bacteria</taxon>
        <taxon>Pseudomonadati</taxon>
        <taxon>Pseudomonadota</taxon>
        <taxon>Betaproteobacteria</taxon>
        <taxon>Burkholderiales</taxon>
        <taxon>Alcaligenaceae</taxon>
        <taxon>Pollutimonas</taxon>
    </lineage>
</organism>
<dbReference type="InterPro" id="IPR036653">
    <property type="entry name" value="CinA-like_C"/>
</dbReference>
<dbReference type="InterPro" id="IPR008136">
    <property type="entry name" value="CinA_C"/>
</dbReference>
<sequence>MNTIEEVARFMRSESLLLVTAESCTAGLIAATLADIPGAGKLLDCAFVVYSPEAKKRCLSVKQSTLDRCNLTSEEVAHEMAEGALGNSRANVAVSNTGVVDDTDDDIPAGTQCFAWAFGAGKGSPAVFTETRRFMGDRVAIREAAARHALERIPYYFSKLER</sequence>
<dbReference type="NCBIfam" id="TIGR00199">
    <property type="entry name" value="PncC_domain"/>
    <property type="match status" value="1"/>
</dbReference>
<protein>
    <submittedName>
        <fullName evidence="2">Ompetence-damaged protein</fullName>
    </submittedName>
</protein>
<dbReference type="Proteomes" id="UP000234190">
    <property type="component" value="Unassembled WGS sequence"/>
</dbReference>
<dbReference type="Gene3D" id="3.90.950.20">
    <property type="entry name" value="CinA-like"/>
    <property type="match status" value="1"/>
</dbReference>
<dbReference type="OrthoDB" id="9801454at2"/>
<dbReference type="RefSeq" id="WP_102073230.1">
    <property type="nucleotide sequence ID" value="NZ_PDNW01000004.1"/>
</dbReference>
<evidence type="ECO:0000313" key="2">
    <source>
        <dbReference type="EMBL" id="PLC50684.1"/>
    </source>
</evidence>
<name>A0A2N4U6N5_9BURK</name>
<proteinExistence type="predicted"/>